<evidence type="ECO:0000313" key="2">
    <source>
        <dbReference type="Proteomes" id="UP000190092"/>
    </source>
</evidence>
<sequence length="84" mass="9249">MAVPTYEILEAWRDGHGPIRHSEETVQHMQALAALDLVEPKQLYQLLAAATASTPRSCDEWGACVERYAVDRLGSPANLSATRN</sequence>
<organism evidence="1 2">
    <name type="scientific">Enhydrobacter aerosaccus</name>
    <dbReference type="NCBI Taxonomy" id="225324"/>
    <lineage>
        <taxon>Bacteria</taxon>
        <taxon>Pseudomonadati</taxon>
        <taxon>Pseudomonadota</taxon>
        <taxon>Alphaproteobacteria</taxon>
        <taxon>Hyphomicrobiales</taxon>
        <taxon>Enhydrobacter</taxon>
    </lineage>
</organism>
<proteinExistence type="predicted"/>
<reference evidence="2" key="1">
    <citation type="submission" date="2017-02" db="EMBL/GenBank/DDBJ databases">
        <authorList>
            <person name="Varghese N."/>
            <person name="Submissions S."/>
        </authorList>
    </citation>
    <scope>NUCLEOTIDE SEQUENCE [LARGE SCALE GENOMIC DNA]</scope>
    <source>
        <strain evidence="2">ATCC 27094</strain>
    </source>
</reference>
<dbReference type="AlphaFoldDB" id="A0A1T4SIM6"/>
<evidence type="ECO:0000313" key="1">
    <source>
        <dbReference type="EMBL" id="SKA28072.1"/>
    </source>
</evidence>
<keyword evidence="2" id="KW-1185">Reference proteome</keyword>
<dbReference type="STRING" id="225324.SAMN02745126_04742"/>
<dbReference type="EMBL" id="FUWJ01000008">
    <property type="protein sequence ID" value="SKA28072.1"/>
    <property type="molecule type" value="Genomic_DNA"/>
</dbReference>
<protein>
    <submittedName>
        <fullName evidence="1">Uncharacterized protein</fullName>
    </submittedName>
</protein>
<accession>A0A1T4SIM6</accession>
<dbReference type="Proteomes" id="UP000190092">
    <property type="component" value="Unassembled WGS sequence"/>
</dbReference>
<name>A0A1T4SIM6_9HYPH</name>
<gene>
    <name evidence="1" type="ORF">SAMN02745126_04742</name>
</gene>